<evidence type="ECO:0000256" key="4">
    <source>
        <dbReference type="ARBA" id="ARBA00022692"/>
    </source>
</evidence>
<evidence type="ECO:0000256" key="6">
    <source>
        <dbReference type="ARBA" id="ARBA00023136"/>
    </source>
</evidence>
<feature type="transmembrane region" description="Helical" evidence="7">
    <location>
        <begin position="200"/>
        <end position="223"/>
    </location>
</feature>
<feature type="transmembrane region" description="Helical" evidence="7">
    <location>
        <begin position="277"/>
        <end position="294"/>
    </location>
</feature>
<evidence type="ECO:0000256" key="5">
    <source>
        <dbReference type="ARBA" id="ARBA00022989"/>
    </source>
</evidence>
<dbReference type="Pfam" id="PF07690">
    <property type="entry name" value="MFS_1"/>
    <property type="match status" value="1"/>
</dbReference>
<keyword evidence="3" id="KW-1003">Cell membrane</keyword>
<evidence type="ECO:0000256" key="1">
    <source>
        <dbReference type="ARBA" id="ARBA00004651"/>
    </source>
</evidence>
<feature type="transmembrane region" description="Helical" evidence="7">
    <location>
        <begin position="70"/>
        <end position="90"/>
    </location>
</feature>
<dbReference type="AlphaFoldDB" id="A0A0R2NNN0"/>
<feature type="transmembrane region" description="Helical" evidence="7">
    <location>
        <begin position="159"/>
        <end position="180"/>
    </location>
</feature>
<keyword evidence="4 7" id="KW-0812">Transmembrane</keyword>
<dbReference type="Gene3D" id="1.20.1250.20">
    <property type="entry name" value="MFS general substrate transporter like domains"/>
    <property type="match status" value="2"/>
</dbReference>
<feature type="transmembrane region" description="Helical" evidence="7">
    <location>
        <begin position="95"/>
        <end position="112"/>
    </location>
</feature>
<dbReference type="GO" id="GO:0005886">
    <property type="term" value="C:plasma membrane"/>
    <property type="evidence" value="ECO:0007669"/>
    <property type="project" value="UniProtKB-SubCell"/>
</dbReference>
<feature type="transmembrane region" description="Helical" evidence="7">
    <location>
        <begin position="244"/>
        <end position="265"/>
    </location>
</feature>
<evidence type="ECO:0000256" key="3">
    <source>
        <dbReference type="ARBA" id="ARBA00022475"/>
    </source>
</evidence>
<comment type="caution">
    <text evidence="9">The sequence shown here is derived from an EMBL/GenBank/DDBJ whole genome shotgun (WGS) entry which is preliminary data.</text>
</comment>
<evidence type="ECO:0000259" key="8">
    <source>
        <dbReference type="PROSITE" id="PS50850"/>
    </source>
</evidence>
<dbReference type="InterPro" id="IPR050171">
    <property type="entry name" value="MFS_Transporters"/>
</dbReference>
<comment type="subcellular location">
    <subcellularLocation>
        <location evidence="1">Cell membrane</location>
        <topology evidence="1">Multi-pass membrane protein</topology>
    </subcellularLocation>
</comment>
<evidence type="ECO:0000313" key="9">
    <source>
        <dbReference type="EMBL" id="KRO26016.1"/>
    </source>
</evidence>
<dbReference type="CDD" id="cd17329">
    <property type="entry name" value="MFS_MdtH_MDR_like"/>
    <property type="match status" value="1"/>
</dbReference>
<evidence type="ECO:0000256" key="7">
    <source>
        <dbReference type="SAM" id="Phobius"/>
    </source>
</evidence>
<feature type="transmembrane region" description="Helical" evidence="7">
    <location>
        <begin position="132"/>
        <end position="152"/>
    </location>
</feature>
<protein>
    <recommendedName>
        <fullName evidence="8">Major facilitator superfamily (MFS) profile domain-containing protein</fullName>
    </recommendedName>
</protein>
<sequence length="395" mass="44257">MRELKLRWLLLGNLIDSIAMSAVWPLTTIYMHQELGHSLVAAGIVLFLNSVASIIGAFVAGQLFDKYDSYYLILGGIAFTWTAMFVLIFFNAWPIYPIMLVLIGFGTGWIATLSNSLGTTIRARDGRYVFNMLYFVQNLGVMLGTALVGLMFKHSVAPLFIVSVVLFTIFFIVASLTYHVDPAVQHRHVNNGETAAGKSVVPKVNMTIIMSFFIGLLVMWIFYQQWNSTVSVYMLQLHIPLRDYSFLWTVNGFFILVVQALMSALGGKLFKDPYHQVYFGIFFFMLSFGILAIAHQYFYFLLAMIVLTIGEAIAFPTIPAIVNLLSPYDQKGKYQGLASSFPSAGRAIGPLVGSSIIELTSFEMFYGFGMIVILVLLVVLIVIMESMKRRAENFE</sequence>
<feature type="transmembrane region" description="Helical" evidence="7">
    <location>
        <begin position="39"/>
        <end position="64"/>
    </location>
</feature>
<keyword evidence="10" id="KW-1185">Reference proteome</keyword>
<dbReference type="GO" id="GO:0022857">
    <property type="term" value="F:transmembrane transporter activity"/>
    <property type="evidence" value="ECO:0007669"/>
    <property type="project" value="InterPro"/>
</dbReference>
<gene>
    <name evidence="9" type="ORF">IV88_GL000930</name>
</gene>
<keyword evidence="5 7" id="KW-1133">Transmembrane helix</keyword>
<reference evidence="9 10" key="1">
    <citation type="journal article" date="2015" name="Genome Announc.">
        <title>Expanding the biotechnology potential of lactobacilli through comparative genomics of 213 strains and associated genera.</title>
        <authorList>
            <person name="Sun Z."/>
            <person name="Harris H.M."/>
            <person name="McCann A."/>
            <person name="Guo C."/>
            <person name="Argimon S."/>
            <person name="Zhang W."/>
            <person name="Yang X."/>
            <person name="Jeffery I.B."/>
            <person name="Cooney J.C."/>
            <person name="Kagawa T.F."/>
            <person name="Liu W."/>
            <person name="Song Y."/>
            <person name="Salvetti E."/>
            <person name="Wrobel A."/>
            <person name="Rasinkangas P."/>
            <person name="Parkhill J."/>
            <person name="Rea M.C."/>
            <person name="O'Sullivan O."/>
            <person name="Ritari J."/>
            <person name="Douillard F.P."/>
            <person name="Paul Ross R."/>
            <person name="Yang R."/>
            <person name="Briner A.E."/>
            <person name="Felis G.E."/>
            <person name="de Vos W.M."/>
            <person name="Barrangou R."/>
            <person name="Klaenhammer T.R."/>
            <person name="Caufield P.W."/>
            <person name="Cui Y."/>
            <person name="Zhang H."/>
            <person name="O'Toole P.W."/>
        </authorList>
    </citation>
    <scope>NUCLEOTIDE SEQUENCE [LARGE SCALE GENOMIC DNA]</scope>
    <source>
        <strain evidence="9 10">DSM 23026</strain>
    </source>
</reference>
<dbReference type="PANTHER" id="PTHR23517">
    <property type="entry name" value="RESISTANCE PROTEIN MDTM, PUTATIVE-RELATED-RELATED"/>
    <property type="match status" value="1"/>
</dbReference>
<dbReference type="InterPro" id="IPR011701">
    <property type="entry name" value="MFS"/>
</dbReference>
<keyword evidence="2" id="KW-0813">Transport</keyword>
<evidence type="ECO:0000313" key="10">
    <source>
        <dbReference type="Proteomes" id="UP000051249"/>
    </source>
</evidence>
<dbReference type="SUPFAM" id="SSF103473">
    <property type="entry name" value="MFS general substrate transporter"/>
    <property type="match status" value="1"/>
</dbReference>
<dbReference type="InterPro" id="IPR001958">
    <property type="entry name" value="Tet-R_TetA/multi-R_MdtG-like"/>
</dbReference>
<proteinExistence type="predicted"/>
<dbReference type="PATRIC" id="fig|480391.4.peg.945"/>
<dbReference type="PANTHER" id="PTHR23517:SF10">
    <property type="entry name" value="MAJOR FACILITATOR SUPERFAMILY (MFS) PROFILE DOMAIN-CONTAINING PROTEIN"/>
    <property type="match status" value="1"/>
</dbReference>
<dbReference type="EMBL" id="JQCQ01000003">
    <property type="protein sequence ID" value="KRO26016.1"/>
    <property type="molecule type" value="Genomic_DNA"/>
</dbReference>
<organism evidence="9 10">
    <name type="scientific">Pediococcus argentinicus</name>
    <dbReference type="NCBI Taxonomy" id="480391"/>
    <lineage>
        <taxon>Bacteria</taxon>
        <taxon>Bacillati</taxon>
        <taxon>Bacillota</taxon>
        <taxon>Bacilli</taxon>
        <taxon>Lactobacillales</taxon>
        <taxon>Lactobacillaceae</taxon>
        <taxon>Pediococcus</taxon>
    </lineage>
</organism>
<dbReference type="Proteomes" id="UP000051249">
    <property type="component" value="Unassembled WGS sequence"/>
</dbReference>
<dbReference type="PROSITE" id="PS50850">
    <property type="entry name" value="MFS"/>
    <property type="match status" value="1"/>
</dbReference>
<keyword evidence="6 7" id="KW-0472">Membrane</keyword>
<dbReference type="InterPro" id="IPR036259">
    <property type="entry name" value="MFS_trans_sf"/>
</dbReference>
<accession>A0A0R2NNN0</accession>
<feature type="transmembrane region" description="Helical" evidence="7">
    <location>
        <begin position="6"/>
        <end position="27"/>
    </location>
</feature>
<dbReference type="OrthoDB" id="3268460at2"/>
<dbReference type="RefSeq" id="WP_057797871.1">
    <property type="nucleotide sequence ID" value="NZ_BJZZ01000003.1"/>
</dbReference>
<dbReference type="PRINTS" id="PR01035">
    <property type="entry name" value="TCRTETA"/>
</dbReference>
<name>A0A0R2NNN0_9LACO</name>
<feature type="domain" description="Major facilitator superfamily (MFS) profile" evidence="8">
    <location>
        <begin position="5"/>
        <end position="387"/>
    </location>
</feature>
<feature type="transmembrane region" description="Helical" evidence="7">
    <location>
        <begin position="301"/>
        <end position="322"/>
    </location>
</feature>
<feature type="transmembrane region" description="Helical" evidence="7">
    <location>
        <begin position="364"/>
        <end position="384"/>
    </location>
</feature>
<dbReference type="InterPro" id="IPR020846">
    <property type="entry name" value="MFS_dom"/>
</dbReference>
<evidence type="ECO:0000256" key="2">
    <source>
        <dbReference type="ARBA" id="ARBA00022448"/>
    </source>
</evidence>